<dbReference type="OrthoDB" id="2068061at2"/>
<comment type="caution">
    <text evidence="2">The sequence shown here is derived from an EMBL/GenBank/DDBJ whole genome shotgun (WGS) entry which is preliminary data.</text>
</comment>
<dbReference type="Proteomes" id="UP001057753">
    <property type="component" value="Unassembled WGS sequence"/>
</dbReference>
<dbReference type="AlphaFoldDB" id="A0A9Q4B2K1"/>
<name>A0A9Q4B2K1_SALAG</name>
<organism evidence="2 3">
    <name type="scientific">Salipaludibacillus agaradhaerens</name>
    <name type="common">Bacillus agaradhaerens</name>
    <dbReference type="NCBI Taxonomy" id="76935"/>
    <lineage>
        <taxon>Bacteria</taxon>
        <taxon>Bacillati</taxon>
        <taxon>Bacillota</taxon>
        <taxon>Bacilli</taxon>
        <taxon>Bacillales</taxon>
        <taxon>Bacillaceae</taxon>
    </lineage>
</organism>
<evidence type="ECO:0000313" key="3">
    <source>
        <dbReference type="Proteomes" id="UP001057753"/>
    </source>
</evidence>
<proteinExistence type="predicted"/>
<keyword evidence="3" id="KW-1185">Reference proteome</keyword>
<evidence type="ECO:0000313" key="2">
    <source>
        <dbReference type="EMBL" id="MCR6097061.1"/>
    </source>
</evidence>
<dbReference type="EMBL" id="JABXYM010000001">
    <property type="protein sequence ID" value="MCR6097061.1"/>
    <property type="molecule type" value="Genomic_DNA"/>
</dbReference>
<accession>A0A9Q4B2K1</accession>
<feature type="compositionally biased region" description="Pro residues" evidence="1">
    <location>
        <begin position="25"/>
        <end position="39"/>
    </location>
</feature>
<sequence length="114" mass="12810">MFPGFGPPPRPPWQPDPWTGGAPTEGPPPGPPPAVPPPSATGVGAPGTFAVDPGAFRRCLNRYTYVTLNDGRRFWFWPVFIGRTSVAGYRWRPRQFRWVYMGIDTNQIRFFQCS</sequence>
<gene>
    <name evidence="2" type="ORF">HXA33_10870</name>
</gene>
<evidence type="ECO:0000256" key="1">
    <source>
        <dbReference type="SAM" id="MobiDB-lite"/>
    </source>
</evidence>
<reference evidence="2" key="1">
    <citation type="submission" date="2020-06" db="EMBL/GenBank/DDBJ databases">
        <title>Insight into the genomes of haloalkaliphilic bacilli from Kenyan soda lakes.</title>
        <authorList>
            <person name="Mwirichia R."/>
            <person name="Villamizar G.C."/>
            <person name="Poehlein A."/>
            <person name="Mugweru J."/>
            <person name="Kipnyargis A."/>
            <person name="Kiplimo D."/>
            <person name="Orwa P."/>
            <person name="Daniel R."/>
        </authorList>
    </citation>
    <scope>NUCLEOTIDE SEQUENCE</scope>
    <source>
        <strain evidence="2">B1096_S55</strain>
    </source>
</reference>
<feature type="compositionally biased region" description="Pro residues" evidence="1">
    <location>
        <begin position="1"/>
        <end position="15"/>
    </location>
</feature>
<protein>
    <submittedName>
        <fullName evidence="2">Transporter</fullName>
    </submittedName>
</protein>
<feature type="region of interest" description="Disordered" evidence="1">
    <location>
        <begin position="1"/>
        <end position="46"/>
    </location>
</feature>